<reference evidence="1 2" key="1">
    <citation type="submission" date="2014-10" db="EMBL/GenBank/DDBJ databases">
        <title>Genome sequence of Erwinia typographi M043b.</title>
        <authorList>
            <person name="Chan K.-G."/>
            <person name="Tan W.-S."/>
        </authorList>
    </citation>
    <scope>NUCLEOTIDE SEQUENCE [LARGE SCALE GENOMIC DNA]</scope>
    <source>
        <strain evidence="1 2">M043b</strain>
    </source>
</reference>
<dbReference type="RefSeq" id="WP_034896877.1">
    <property type="nucleotide sequence ID" value="NZ_JRUQ01000057.1"/>
</dbReference>
<dbReference type="EMBL" id="JRUQ01000057">
    <property type="protein sequence ID" value="KGT89128.1"/>
    <property type="molecule type" value="Genomic_DNA"/>
</dbReference>
<protein>
    <submittedName>
        <fullName evidence="1">Uncharacterized protein</fullName>
    </submittedName>
</protein>
<evidence type="ECO:0000313" key="2">
    <source>
        <dbReference type="Proteomes" id="UP000030351"/>
    </source>
</evidence>
<gene>
    <name evidence="1" type="ORF">NG99_20060</name>
</gene>
<dbReference type="Proteomes" id="UP000030351">
    <property type="component" value="Unassembled WGS sequence"/>
</dbReference>
<name>A0A0A3ZU11_9GAMM</name>
<accession>A0A0A3ZU11</accession>
<sequence length="140" mass="15584">MDKFYFLVLLNLQSVQVKGFIKMKKLISLIVVSGLFFTCSSFAVESAGESLRQTCARHGPGKMRENVRIVKYNYNTITNKFNTLTDASGLTWSTAPWNQTMLFDMVKTARLTGEKVNICVDETSPGGPYLLGIEWAESAG</sequence>
<organism evidence="1 2">
    <name type="scientific">Erwinia typographi</name>
    <dbReference type="NCBI Taxonomy" id="371042"/>
    <lineage>
        <taxon>Bacteria</taxon>
        <taxon>Pseudomonadati</taxon>
        <taxon>Pseudomonadota</taxon>
        <taxon>Gammaproteobacteria</taxon>
        <taxon>Enterobacterales</taxon>
        <taxon>Erwiniaceae</taxon>
        <taxon>Erwinia</taxon>
    </lineage>
</organism>
<evidence type="ECO:0000313" key="1">
    <source>
        <dbReference type="EMBL" id="KGT89128.1"/>
    </source>
</evidence>
<comment type="caution">
    <text evidence="1">The sequence shown here is derived from an EMBL/GenBank/DDBJ whole genome shotgun (WGS) entry which is preliminary data.</text>
</comment>
<dbReference type="AlphaFoldDB" id="A0A0A3ZU11"/>
<keyword evidence="2" id="KW-1185">Reference proteome</keyword>
<proteinExistence type="predicted"/>